<dbReference type="InterPro" id="IPR052048">
    <property type="entry name" value="ST_Response_Regulator"/>
</dbReference>
<organism evidence="5 6">
    <name type="scientific">Indibacter alkaliphilus (strain CCUG 57479 / KCTC 22604 / LW1)</name>
    <dbReference type="NCBI Taxonomy" id="1189612"/>
    <lineage>
        <taxon>Bacteria</taxon>
        <taxon>Pseudomonadati</taxon>
        <taxon>Bacteroidota</taxon>
        <taxon>Cytophagia</taxon>
        <taxon>Cytophagales</taxon>
        <taxon>Cyclobacteriaceae</taxon>
    </lineage>
</organism>
<feature type="domain" description="Response regulatory" evidence="3">
    <location>
        <begin position="16"/>
        <end position="130"/>
    </location>
</feature>
<evidence type="ECO:0000259" key="4">
    <source>
        <dbReference type="PROSITE" id="PS50894"/>
    </source>
</evidence>
<dbReference type="Proteomes" id="UP000006073">
    <property type="component" value="Unassembled WGS sequence"/>
</dbReference>
<dbReference type="PROSITE" id="PS50110">
    <property type="entry name" value="RESPONSE_REGULATORY"/>
    <property type="match status" value="1"/>
</dbReference>
<dbReference type="eggNOG" id="COG0745">
    <property type="taxonomic scope" value="Bacteria"/>
</dbReference>
<dbReference type="PANTHER" id="PTHR43228">
    <property type="entry name" value="TWO-COMPONENT RESPONSE REGULATOR"/>
    <property type="match status" value="1"/>
</dbReference>
<keyword evidence="5" id="KW-0418">Kinase</keyword>
<sequence>MSILAKSITNQMKNKKILIVDDNNLNRRVFENIIGQVYNFDTAENGTIALQKLQNDEFDLILMDIQMPILDGINTLKSLRSDQLTMAPVIAVSAFATESDRDYFLSTGFDDFIPKPVKPKLLLETIQRFIEESSIAQTPAPKDWEDYDIIDQKIISQLLKYNNPQNILTVFEDFFEESERLLSEIESSIRSENFSEIGNKLHILKGNSGTLGAIQLYKFAEAFEKSIKNSNFENTFEDYLYLKKLYSSFKTHFQNTQLFYP</sequence>
<dbReference type="InterPro" id="IPR001789">
    <property type="entry name" value="Sig_transdc_resp-reg_receiver"/>
</dbReference>
<dbReference type="GO" id="GO:0004672">
    <property type="term" value="F:protein kinase activity"/>
    <property type="evidence" value="ECO:0007669"/>
    <property type="project" value="UniProtKB-ARBA"/>
</dbReference>
<dbReference type="PROSITE" id="PS50894">
    <property type="entry name" value="HPT"/>
    <property type="match status" value="1"/>
</dbReference>
<feature type="modified residue" description="4-aspartylphosphate" evidence="2">
    <location>
        <position position="64"/>
    </location>
</feature>
<dbReference type="InterPro" id="IPR036641">
    <property type="entry name" value="HPT_dom_sf"/>
</dbReference>
<dbReference type="EMBL" id="ALWO02000031">
    <property type="protein sequence ID" value="EOZ96956.1"/>
    <property type="molecule type" value="Genomic_DNA"/>
</dbReference>
<accession>S2DXU1</accession>
<dbReference type="eggNOG" id="COG2198">
    <property type="taxonomic scope" value="Bacteria"/>
</dbReference>
<protein>
    <submittedName>
        <fullName evidence="5">Periplasmic sensor hybrid histidine kinase</fullName>
    </submittedName>
</protein>
<keyword evidence="5" id="KW-0808">Transferase</keyword>
<dbReference type="SMART" id="SM00448">
    <property type="entry name" value="REC"/>
    <property type="match status" value="1"/>
</dbReference>
<reference evidence="5 6" key="1">
    <citation type="journal article" date="2013" name="Genome Announc.">
        <title>Draft Genome Sequence of Indibacter alkaliphilus Strain LW1T, Isolated from Lonar Lake, a Haloalkaline Lake in the Buldana District of Maharashtra, India.</title>
        <authorList>
            <person name="Singh A."/>
            <person name="Kumar Jangir P."/>
            <person name="Sharma R."/>
            <person name="Singh A."/>
            <person name="Kumar Pinnaka A."/>
            <person name="Shivaji S."/>
        </authorList>
    </citation>
    <scope>NUCLEOTIDE SEQUENCE [LARGE SCALE GENOMIC DNA]</scope>
    <source>
        <strain evidence="6">CCUG 57479 / KCTC 22604 / LW1</strain>
    </source>
</reference>
<evidence type="ECO:0000256" key="2">
    <source>
        <dbReference type="PROSITE-ProRule" id="PRU00169"/>
    </source>
</evidence>
<dbReference type="GO" id="GO:0000160">
    <property type="term" value="P:phosphorelay signal transduction system"/>
    <property type="evidence" value="ECO:0007669"/>
    <property type="project" value="InterPro"/>
</dbReference>
<dbReference type="InterPro" id="IPR011006">
    <property type="entry name" value="CheY-like_superfamily"/>
</dbReference>
<evidence type="ECO:0000313" key="5">
    <source>
        <dbReference type="EMBL" id="EOZ96956.1"/>
    </source>
</evidence>
<dbReference type="InterPro" id="IPR008207">
    <property type="entry name" value="Sig_transdc_His_kin_Hpt_dom"/>
</dbReference>
<dbReference type="Gene3D" id="3.40.50.2300">
    <property type="match status" value="1"/>
</dbReference>
<evidence type="ECO:0000259" key="3">
    <source>
        <dbReference type="PROSITE" id="PS50110"/>
    </source>
</evidence>
<dbReference type="PANTHER" id="PTHR43228:SF1">
    <property type="entry name" value="TWO-COMPONENT RESPONSE REGULATOR ARR22"/>
    <property type="match status" value="1"/>
</dbReference>
<feature type="domain" description="HPt" evidence="4">
    <location>
        <begin position="163"/>
        <end position="259"/>
    </location>
</feature>
<gene>
    <name evidence="5" type="ORF">A33Q_1874</name>
</gene>
<dbReference type="SUPFAM" id="SSF52172">
    <property type="entry name" value="CheY-like"/>
    <property type="match status" value="1"/>
</dbReference>
<dbReference type="STRING" id="1189612.A33Q_1874"/>
<dbReference type="Gene3D" id="1.20.120.160">
    <property type="entry name" value="HPT domain"/>
    <property type="match status" value="1"/>
</dbReference>
<feature type="modified residue" description="Phosphohistidine" evidence="1">
    <location>
        <position position="202"/>
    </location>
</feature>
<proteinExistence type="predicted"/>
<dbReference type="AlphaFoldDB" id="S2DXU1"/>
<evidence type="ECO:0000313" key="6">
    <source>
        <dbReference type="Proteomes" id="UP000006073"/>
    </source>
</evidence>
<dbReference type="Pfam" id="PF01627">
    <property type="entry name" value="Hpt"/>
    <property type="match status" value="1"/>
</dbReference>
<keyword evidence="2" id="KW-0597">Phosphoprotein</keyword>
<comment type="caution">
    <text evidence="5">The sequence shown here is derived from an EMBL/GenBank/DDBJ whole genome shotgun (WGS) entry which is preliminary data.</text>
</comment>
<dbReference type="Pfam" id="PF00072">
    <property type="entry name" value="Response_reg"/>
    <property type="match status" value="1"/>
</dbReference>
<name>S2DXU1_INDAL</name>
<dbReference type="CDD" id="cd17546">
    <property type="entry name" value="REC_hyHK_CKI1_RcsC-like"/>
    <property type="match status" value="1"/>
</dbReference>
<evidence type="ECO:0000256" key="1">
    <source>
        <dbReference type="PROSITE-ProRule" id="PRU00110"/>
    </source>
</evidence>
<dbReference type="SUPFAM" id="SSF47226">
    <property type="entry name" value="Histidine-containing phosphotransfer domain, HPT domain"/>
    <property type="match status" value="1"/>
</dbReference>
<keyword evidence="6" id="KW-1185">Reference proteome</keyword>